<evidence type="ECO:0000313" key="2">
    <source>
        <dbReference type="Proteomes" id="UP000515344"/>
    </source>
</evidence>
<dbReference type="RefSeq" id="WP_182805762.1">
    <property type="nucleotide sequence ID" value="NZ_CP060007.1"/>
</dbReference>
<gene>
    <name evidence="1" type="ORF">H4075_08040</name>
</gene>
<proteinExistence type="predicted"/>
<dbReference type="EMBL" id="CP060007">
    <property type="protein sequence ID" value="QNA46120.1"/>
    <property type="molecule type" value="Genomic_DNA"/>
</dbReference>
<keyword evidence="2" id="KW-1185">Reference proteome</keyword>
<protein>
    <recommendedName>
        <fullName evidence="3">Lipocalin family protein</fullName>
    </recommendedName>
</protein>
<evidence type="ECO:0008006" key="3">
    <source>
        <dbReference type="Google" id="ProtNLM"/>
    </source>
</evidence>
<evidence type="ECO:0000313" key="1">
    <source>
        <dbReference type="EMBL" id="QNA46120.1"/>
    </source>
</evidence>
<dbReference type="Proteomes" id="UP000515344">
    <property type="component" value="Chromosome"/>
</dbReference>
<dbReference type="AlphaFoldDB" id="A0A7G5XKW7"/>
<name>A0A7G5XKW7_9BACT</name>
<sequence length="144" mass="15924">MKKIILAVILLAAAGGAVYLFTQRNRNIEPLSETSYKETIVGDWKIDSIAANDSNNLGVLIMALDTNLTSYTFSFSKDGAVTQSLNDSIMPVKRSYQWNDSANIILSEGDSASDQQYMKILALTKEQLSLMSADSAVIYFRKKK</sequence>
<organism evidence="1 2">
    <name type="scientific">Lacibacter sediminis</name>
    <dbReference type="NCBI Taxonomy" id="2760713"/>
    <lineage>
        <taxon>Bacteria</taxon>
        <taxon>Pseudomonadati</taxon>
        <taxon>Bacteroidota</taxon>
        <taxon>Chitinophagia</taxon>
        <taxon>Chitinophagales</taxon>
        <taxon>Chitinophagaceae</taxon>
        <taxon>Lacibacter</taxon>
    </lineage>
</organism>
<dbReference type="KEGG" id="lacs:H4075_08040"/>
<accession>A0A7G5XKW7</accession>
<reference evidence="2" key="1">
    <citation type="submission" date="2020-08" db="EMBL/GenBank/DDBJ databases">
        <title>Lacibacter sp. S13-6-6 genome sequencing.</title>
        <authorList>
            <person name="Jin L."/>
        </authorList>
    </citation>
    <scope>NUCLEOTIDE SEQUENCE [LARGE SCALE GENOMIC DNA]</scope>
    <source>
        <strain evidence="2">S13-6-6</strain>
    </source>
</reference>